<dbReference type="PROSITE" id="PS51186">
    <property type="entry name" value="GNAT"/>
    <property type="match status" value="1"/>
</dbReference>
<dbReference type="Proteomes" id="UP000053780">
    <property type="component" value="Unassembled WGS sequence"/>
</dbReference>
<dbReference type="HOGENOM" id="CLU_013985_5_3_1"/>
<dbReference type="VEuPathDB" id="MicrosporidiaDB:NAPIS_ORF01455"/>
<dbReference type="Gene3D" id="3.40.630.30">
    <property type="match status" value="1"/>
</dbReference>
<dbReference type="PANTHER" id="PTHR42919:SF8">
    <property type="entry name" value="N-ALPHA-ACETYLTRANSFERASE 50"/>
    <property type="match status" value="1"/>
</dbReference>
<name>T0L0A2_9MICR</name>
<evidence type="ECO:0000256" key="1">
    <source>
        <dbReference type="ARBA" id="ARBA00022679"/>
    </source>
</evidence>
<dbReference type="GO" id="GO:0031415">
    <property type="term" value="C:NatA complex"/>
    <property type="evidence" value="ECO:0007669"/>
    <property type="project" value="TreeGrafter"/>
</dbReference>
<keyword evidence="2" id="KW-0012">Acyltransferase</keyword>
<dbReference type="SUPFAM" id="SSF55729">
    <property type="entry name" value="Acyl-CoA N-acyltransferases (Nat)"/>
    <property type="match status" value="1"/>
</dbReference>
<proteinExistence type="predicted"/>
<dbReference type="PANTHER" id="PTHR42919">
    <property type="entry name" value="N-ALPHA-ACETYLTRANSFERASE"/>
    <property type="match status" value="1"/>
</dbReference>
<dbReference type="GO" id="GO:0007064">
    <property type="term" value="P:mitotic sister chromatid cohesion"/>
    <property type="evidence" value="ECO:0007669"/>
    <property type="project" value="TreeGrafter"/>
</dbReference>
<protein>
    <submittedName>
        <fullName evidence="4">Gnat family protein</fullName>
    </submittedName>
</protein>
<dbReference type="CDD" id="cd04301">
    <property type="entry name" value="NAT_SF"/>
    <property type="match status" value="1"/>
</dbReference>
<dbReference type="Pfam" id="PF00583">
    <property type="entry name" value="Acetyltransf_1"/>
    <property type="match status" value="1"/>
</dbReference>
<dbReference type="InterPro" id="IPR016181">
    <property type="entry name" value="Acyl_CoA_acyltransferase"/>
</dbReference>
<dbReference type="GO" id="GO:0016747">
    <property type="term" value="F:acyltransferase activity, transferring groups other than amino-acyl groups"/>
    <property type="evidence" value="ECO:0007669"/>
    <property type="project" value="InterPro"/>
</dbReference>
<gene>
    <name evidence="4" type="ORF">NAPIS_ORF01455</name>
</gene>
<keyword evidence="5" id="KW-1185">Reference proteome</keyword>
<dbReference type="InterPro" id="IPR000182">
    <property type="entry name" value="GNAT_dom"/>
</dbReference>
<keyword evidence="1" id="KW-0808">Transferase</keyword>
<evidence type="ECO:0000313" key="5">
    <source>
        <dbReference type="Proteomes" id="UP000053780"/>
    </source>
</evidence>
<dbReference type="InterPro" id="IPR051556">
    <property type="entry name" value="N-term/lysine_N-AcTrnsfr"/>
</dbReference>
<evidence type="ECO:0000313" key="4">
    <source>
        <dbReference type="EMBL" id="EQB60972.1"/>
    </source>
</evidence>
<evidence type="ECO:0000259" key="3">
    <source>
        <dbReference type="PROSITE" id="PS51186"/>
    </source>
</evidence>
<sequence>MHIKNDLEFINLTLVEIDHMNIEIMKNINDILFPVRYNKSFYTQIISKTYIRGFLFKLSYQIIGVCSFKILKNECYLMTFGILHEYRNNGIGSRSLYLIEKFICQNYNVTYIRLHVHITNKIAIRFYNKNLYQNHGVETNYYYSIEPSHAYVFIKKLFNK</sequence>
<feature type="domain" description="N-acetyltransferase" evidence="3">
    <location>
        <begin position="12"/>
        <end position="158"/>
    </location>
</feature>
<dbReference type="AlphaFoldDB" id="T0L0A2"/>
<dbReference type="OrthoDB" id="2193290at2759"/>
<reference evidence="4 5" key="1">
    <citation type="journal article" date="2013" name="BMC Genomics">
        <title>Genome sequencing and comparative genomics of honey bee microsporidia, Nosema apis reveal novel insights into host-parasite interactions.</title>
        <authorList>
            <person name="Chen Yp."/>
            <person name="Pettis J.S."/>
            <person name="Zhao Y."/>
            <person name="Liu X."/>
            <person name="Tallon L.J."/>
            <person name="Sadzewicz L.D."/>
            <person name="Li R."/>
            <person name="Zheng H."/>
            <person name="Huang S."/>
            <person name="Zhang X."/>
            <person name="Hamilton M.C."/>
            <person name="Pernal S.F."/>
            <person name="Melathopoulos A.P."/>
            <person name="Yan X."/>
            <person name="Evans J.D."/>
        </authorList>
    </citation>
    <scope>NUCLEOTIDE SEQUENCE [LARGE SCALE GENOMIC DNA]</scope>
    <source>
        <strain evidence="4 5">BRL 01</strain>
    </source>
</reference>
<dbReference type="EMBL" id="KE647193">
    <property type="protein sequence ID" value="EQB60972.1"/>
    <property type="molecule type" value="Genomic_DNA"/>
</dbReference>
<accession>T0L0A2</accession>
<evidence type="ECO:0000256" key="2">
    <source>
        <dbReference type="ARBA" id="ARBA00023315"/>
    </source>
</evidence>
<organism evidence="4 5">
    <name type="scientific">Vairimorpha apis BRL 01</name>
    <dbReference type="NCBI Taxonomy" id="1037528"/>
    <lineage>
        <taxon>Eukaryota</taxon>
        <taxon>Fungi</taxon>
        <taxon>Fungi incertae sedis</taxon>
        <taxon>Microsporidia</taxon>
        <taxon>Nosematidae</taxon>
        <taxon>Vairimorpha</taxon>
    </lineage>
</organism>